<keyword evidence="2 4" id="KW-0548">Nucleotidyltransferase</keyword>
<accession>A0A3T0D4U3</accession>
<dbReference type="EMBL" id="CP034791">
    <property type="protein sequence ID" value="AZT90076.1"/>
    <property type="molecule type" value="Genomic_DNA"/>
</dbReference>
<feature type="site" description="Transition state stabilizer" evidence="4">
    <location>
        <position position="15"/>
    </location>
</feature>
<dbReference type="CDD" id="cd02516">
    <property type="entry name" value="CDP-ME_synthetase"/>
    <property type="match status" value="1"/>
</dbReference>
<dbReference type="Gene3D" id="3.90.550.10">
    <property type="entry name" value="Spore Coat Polysaccharide Biosynthesis Protein SpsA, Chain A"/>
    <property type="match status" value="1"/>
</dbReference>
<dbReference type="Pfam" id="PF01128">
    <property type="entry name" value="IspD"/>
    <property type="match status" value="1"/>
</dbReference>
<dbReference type="InterPro" id="IPR050088">
    <property type="entry name" value="IspD/TarI_cytidylyltransf_bact"/>
</dbReference>
<evidence type="ECO:0000256" key="1">
    <source>
        <dbReference type="ARBA" id="ARBA00022679"/>
    </source>
</evidence>
<gene>
    <name evidence="4 5" type="primary">ispD</name>
    <name evidence="5" type="ORF">ELD05_05095</name>
</gene>
<dbReference type="PANTHER" id="PTHR32125">
    <property type="entry name" value="2-C-METHYL-D-ERYTHRITOL 4-PHOSPHATE CYTIDYLYLTRANSFERASE, CHLOROPLASTIC"/>
    <property type="match status" value="1"/>
</dbReference>
<feature type="site" description="Transition state stabilizer" evidence="4">
    <location>
        <position position="22"/>
    </location>
</feature>
<dbReference type="AlphaFoldDB" id="A0A3T0D4U3"/>
<evidence type="ECO:0000256" key="2">
    <source>
        <dbReference type="ARBA" id="ARBA00022695"/>
    </source>
</evidence>
<dbReference type="GO" id="GO:0050518">
    <property type="term" value="F:2-C-methyl-D-erythritol 4-phosphate cytidylyltransferase activity"/>
    <property type="evidence" value="ECO:0007669"/>
    <property type="project" value="UniProtKB-UniRule"/>
</dbReference>
<dbReference type="InterPro" id="IPR001228">
    <property type="entry name" value="IspD"/>
</dbReference>
<evidence type="ECO:0000256" key="3">
    <source>
        <dbReference type="ARBA" id="ARBA00023229"/>
    </source>
</evidence>
<comment type="pathway">
    <text evidence="4">Isoprenoid biosynthesis; isopentenyl diphosphate biosynthesis via DXP pathway; isopentenyl diphosphate from 1-deoxy-D-xylulose 5-phosphate: step 2/6.</text>
</comment>
<comment type="catalytic activity">
    <reaction evidence="4">
        <text>2-C-methyl-D-erythritol 4-phosphate + CTP + H(+) = 4-CDP-2-C-methyl-D-erythritol + diphosphate</text>
        <dbReference type="Rhea" id="RHEA:13429"/>
        <dbReference type="ChEBI" id="CHEBI:15378"/>
        <dbReference type="ChEBI" id="CHEBI:33019"/>
        <dbReference type="ChEBI" id="CHEBI:37563"/>
        <dbReference type="ChEBI" id="CHEBI:57823"/>
        <dbReference type="ChEBI" id="CHEBI:58262"/>
        <dbReference type="EC" id="2.7.7.60"/>
    </reaction>
</comment>
<dbReference type="Proteomes" id="UP000282930">
    <property type="component" value="Chromosome"/>
</dbReference>
<evidence type="ECO:0000313" key="6">
    <source>
        <dbReference type="Proteomes" id="UP000282930"/>
    </source>
</evidence>
<protein>
    <recommendedName>
        <fullName evidence="4">2-C-methyl-D-erythritol 4-phosphate cytidylyltransferase</fullName>
        <ecNumber evidence="4">2.7.7.60</ecNumber>
    </recommendedName>
    <alternativeName>
        <fullName evidence="4">4-diphosphocytidyl-2C-methyl-D-erythritol synthase</fullName>
    </alternativeName>
    <alternativeName>
        <fullName evidence="4">MEP cytidylyltransferase</fullName>
        <shortName evidence="4">MCT</shortName>
    </alternativeName>
</protein>
<keyword evidence="3 4" id="KW-0414">Isoprene biosynthesis</keyword>
<dbReference type="NCBIfam" id="TIGR00453">
    <property type="entry name" value="ispD"/>
    <property type="match status" value="1"/>
</dbReference>
<reference evidence="5 6" key="1">
    <citation type="submission" date="2018-12" db="EMBL/GenBank/DDBJ databases">
        <title>Genome sequence from the cellulolytic species, Caldicellulosiruptor changbaiensis.</title>
        <authorList>
            <person name="Blumer-Schuette S.E."/>
            <person name="Mendoza C."/>
        </authorList>
    </citation>
    <scope>NUCLEOTIDE SEQUENCE [LARGE SCALE GENOMIC DNA]</scope>
    <source>
        <strain evidence="5 6">CBS-Z</strain>
    </source>
</reference>
<sequence length="224" mass="25323">MTTFALVCAAGSGKRFGGSTPKQFLFLEDKMVIEYSLCVFENSPFIDGVVILIPNGYKDIGDVLKEKYKKVLFWDYGEDERAKTVKKGLELIKGMCNFVAIHDAARPFIDLELIEKLILEVKSSFAVAPAVSAKDTVKYVVDGYVQNTIPRENVYLVQTPQVFKFDLIYGAYEKFKDTCFTDDLQYVEALGIKPKIVENSSLNFKITTKEDMVFAKAIVEQFLK</sequence>
<dbReference type="HAMAP" id="MF_00108">
    <property type="entry name" value="IspD"/>
    <property type="match status" value="1"/>
</dbReference>
<dbReference type="SUPFAM" id="SSF53448">
    <property type="entry name" value="Nucleotide-diphospho-sugar transferases"/>
    <property type="match status" value="1"/>
</dbReference>
<feature type="site" description="Positions MEP for the nucleophilic attack" evidence="4">
    <location>
        <position position="205"/>
    </location>
</feature>
<dbReference type="RefSeq" id="WP_127351594.1">
    <property type="nucleotide sequence ID" value="NZ_CP034791.1"/>
</dbReference>
<dbReference type="FunFam" id="3.90.550.10:FF:000003">
    <property type="entry name" value="2-C-methyl-D-erythritol 4-phosphate cytidylyltransferase"/>
    <property type="match status" value="1"/>
</dbReference>
<dbReference type="InterPro" id="IPR034683">
    <property type="entry name" value="IspD/TarI"/>
</dbReference>
<organism evidence="5 6">
    <name type="scientific">Caldicellulosiruptor changbaiensis</name>
    <dbReference type="NCBI Taxonomy" id="1222016"/>
    <lineage>
        <taxon>Bacteria</taxon>
        <taxon>Bacillati</taxon>
        <taxon>Bacillota</taxon>
        <taxon>Bacillota incertae sedis</taxon>
        <taxon>Caldicellulosiruptorales</taxon>
        <taxon>Caldicellulosiruptoraceae</taxon>
        <taxon>Caldicellulosiruptor</taxon>
    </lineage>
</organism>
<evidence type="ECO:0000256" key="4">
    <source>
        <dbReference type="HAMAP-Rule" id="MF_00108"/>
    </source>
</evidence>
<keyword evidence="1 4" id="KW-0808">Transferase</keyword>
<dbReference type="InterPro" id="IPR029044">
    <property type="entry name" value="Nucleotide-diphossugar_trans"/>
</dbReference>
<name>A0A3T0D4U3_9FIRM</name>
<dbReference type="EC" id="2.7.7.60" evidence="4"/>
<feature type="site" description="Positions MEP for the nucleophilic attack" evidence="4">
    <location>
        <position position="151"/>
    </location>
</feature>
<keyword evidence="6" id="KW-1185">Reference proteome</keyword>
<evidence type="ECO:0000313" key="5">
    <source>
        <dbReference type="EMBL" id="AZT90076.1"/>
    </source>
</evidence>
<proteinExistence type="inferred from homology"/>
<dbReference type="KEGG" id="ccha:ELD05_05095"/>
<dbReference type="PANTHER" id="PTHR32125:SF4">
    <property type="entry name" value="2-C-METHYL-D-ERYTHRITOL 4-PHOSPHATE CYTIDYLYLTRANSFERASE, CHLOROPLASTIC"/>
    <property type="match status" value="1"/>
</dbReference>
<dbReference type="GO" id="GO:0019288">
    <property type="term" value="P:isopentenyl diphosphate biosynthetic process, methylerythritol 4-phosphate pathway"/>
    <property type="evidence" value="ECO:0007669"/>
    <property type="project" value="UniProtKB-UniRule"/>
</dbReference>
<dbReference type="UniPathway" id="UPA00056">
    <property type="reaction ID" value="UER00093"/>
</dbReference>
<comment type="similarity">
    <text evidence="4">Belongs to the IspD/TarI cytidylyltransferase family. IspD subfamily.</text>
</comment>
<comment type="function">
    <text evidence="4">Catalyzes the formation of 4-diphosphocytidyl-2-C-methyl-D-erythritol from CTP and 2-C-methyl-D-erythritol 4-phosphate (MEP).</text>
</comment>